<comment type="similarity">
    <text evidence="2">Belongs to the SLC29A/ENT transporter (TC 2.A.57) family.</text>
</comment>
<dbReference type="PANTHER" id="PTHR10332">
    <property type="entry name" value="EQUILIBRATIVE NUCLEOSIDE TRANSPORTER"/>
    <property type="match status" value="1"/>
</dbReference>
<evidence type="ECO:0000256" key="5">
    <source>
        <dbReference type="ARBA" id="ARBA00022989"/>
    </source>
</evidence>
<evidence type="ECO:0000256" key="3">
    <source>
        <dbReference type="ARBA" id="ARBA00022448"/>
    </source>
</evidence>
<dbReference type="GO" id="GO:0015205">
    <property type="term" value="F:nucleobase transmembrane transporter activity"/>
    <property type="evidence" value="ECO:0007669"/>
    <property type="project" value="TreeGrafter"/>
</dbReference>
<dbReference type="GO" id="GO:0000329">
    <property type="term" value="C:fungal-type vacuole membrane"/>
    <property type="evidence" value="ECO:0007669"/>
    <property type="project" value="TreeGrafter"/>
</dbReference>
<feature type="transmembrane region" description="Helical" evidence="8">
    <location>
        <begin position="146"/>
        <end position="173"/>
    </location>
</feature>
<evidence type="ECO:0000256" key="6">
    <source>
        <dbReference type="ARBA" id="ARBA00023136"/>
    </source>
</evidence>
<feature type="transmembrane region" description="Helical" evidence="8">
    <location>
        <begin position="371"/>
        <end position="389"/>
    </location>
</feature>
<name>A0AB34KUQ2_9PEZI</name>
<evidence type="ECO:0000313" key="9">
    <source>
        <dbReference type="EMBL" id="KAL1588759.1"/>
    </source>
</evidence>
<evidence type="ECO:0008006" key="11">
    <source>
        <dbReference type="Google" id="ProtNLM"/>
    </source>
</evidence>
<keyword evidence="5 8" id="KW-1133">Transmembrane helix</keyword>
<feature type="transmembrane region" description="Helical" evidence="8">
    <location>
        <begin position="238"/>
        <end position="260"/>
    </location>
</feature>
<dbReference type="AlphaFoldDB" id="A0AB34KUQ2"/>
<dbReference type="GO" id="GO:0034257">
    <property type="term" value="F:nicotinamide riboside transmembrane transporter activity"/>
    <property type="evidence" value="ECO:0007669"/>
    <property type="project" value="TreeGrafter"/>
</dbReference>
<keyword evidence="3" id="KW-0813">Transport</keyword>
<dbReference type="InterPro" id="IPR036259">
    <property type="entry name" value="MFS_trans_sf"/>
</dbReference>
<feature type="transmembrane region" description="Helical" evidence="8">
    <location>
        <begin position="90"/>
        <end position="108"/>
    </location>
</feature>
<gene>
    <name evidence="9" type="ORF">WHR41_02713</name>
</gene>
<sequence length="465" mass="50758">MDRIRRLWKGEEEEQAYEPLENSITEADRREDDVSFVDDDGKPRFSWLEYGVFLLLGISMLWAWNMFLAAGPYFQHRFRDSKWISENFQAAELAVSTITNLGSMLILTRMQAGASYPKRIISSLFINMAIFALLAASTVINVGATGYFVFLMIMIFATSLATGLCQNGIFAYVSGFGQPQYTQGIMTGQGVAGVLPCIAQIVSVLSVQDEKSLNAPSDGIPSPERPAPGPQPVKSTSALAYFLTATIISVLTLFAFSYLATRHRQVTGKPTSTATTETTDEPQPAREEVPLSLLFRKLFWLASAVFVTFGITMVFPVFTQRIVSVRPPSDQPAFLQPSSFIPLAFLFWNIGDLLGRLVTAIPALSLIARPRIVLLLAVLRVGWVGLYHLCNIRGQGAVVESDVFYLVVVQLFFGLTNGYLGSTCMIGAGEWVEPEEREAAGGFMGLCLVAGLAVGSLASFFAAGA</sequence>
<evidence type="ECO:0000256" key="8">
    <source>
        <dbReference type="SAM" id="Phobius"/>
    </source>
</evidence>
<dbReference type="Proteomes" id="UP000803884">
    <property type="component" value="Unassembled WGS sequence"/>
</dbReference>
<dbReference type="Pfam" id="PF01733">
    <property type="entry name" value="Nucleoside_tran"/>
    <property type="match status" value="1"/>
</dbReference>
<evidence type="ECO:0000256" key="1">
    <source>
        <dbReference type="ARBA" id="ARBA00004141"/>
    </source>
</evidence>
<proteinExistence type="inferred from homology"/>
<feature type="region of interest" description="Disordered" evidence="7">
    <location>
        <begin position="213"/>
        <end position="232"/>
    </location>
</feature>
<dbReference type="PIRSF" id="PIRSF016379">
    <property type="entry name" value="ENT"/>
    <property type="match status" value="1"/>
</dbReference>
<evidence type="ECO:0000313" key="10">
    <source>
        <dbReference type="Proteomes" id="UP000803884"/>
    </source>
</evidence>
<feature type="transmembrane region" description="Helical" evidence="8">
    <location>
        <begin position="50"/>
        <end position="70"/>
    </location>
</feature>
<feature type="transmembrane region" description="Helical" evidence="8">
    <location>
        <begin position="440"/>
        <end position="463"/>
    </location>
</feature>
<comment type="subcellular location">
    <subcellularLocation>
        <location evidence="1">Membrane</location>
        <topology evidence="1">Multi-pass membrane protein</topology>
    </subcellularLocation>
</comment>
<protein>
    <recommendedName>
        <fullName evidence="11">Nucleoside transporter family</fullName>
    </recommendedName>
</protein>
<feature type="transmembrane region" description="Helical" evidence="8">
    <location>
        <begin position="120"/>
        <end position="140"/>
    </location>
</feature>
<keyword evidence="6 8" id="KW-0472">Membrane</keyword>
<dbReference type="GO" id="GO:0005886">
    <property type="term" value="C:plasma membrane"/>
    <property type="evidence" value="ECO:0007669"/>
    <property type="project" value="TreeGrafter"/>
</dbReference>
<evidence type="ECO:0000256" key="2">
    <source>
        <dbReference type="ARBA" id="ARBA00007965"/>
    </source>
</evidence>
<dbReference type="PRINTS" id="PR01130">
    <property type="entry name" value="DERENTRNSPRT"/>
</dbReference>
<accession>A0AB34KUQ2</accession>
<keyword evidence="10" id="KW-1185">Reference proteome</keyword>
<dbReference type="PANTHER" id="PTHR10332:SF88">
    <property type="entry name" value="EQUILIBRATIVE NUCLEOSIDE TRANSPORTER 1, ISOFORM A"/>
    <property type="match status" value="1"/>
</dbReference>
<dbReference type="GeneID" id="96004157"/>
<dbReference type="InterPro" id="IPR002259">
    <property type="entry name" value="Eqnu_transpt"/>
</dbReference>
<dbReference type="EMBL" id="JAAQHG020000006">
    <property type="protein sequence ID" value="KAL1588759.1"/>
    <property type="molecule type" value="Genomic_DNA"/>
</dbReference>
<feature type="transmembrane region" description="Helical" evidence="8">
    <location>
        <begin position="404"/>
        <end position="428"/>
    </location>
</feature>
<evidence type="ECO:0000256" key="4">
    <source>
        <dbReference type="ARBA" id="ARBA00022692"/>
    </source>
</evidence>
<feature type="transmembrane region" description="Helical" evidence="8">
    <location>
        <begin position="298"/>
        <end position="319"/>
    </location>
</feature>
<organism evidence="9 10">
    <name type="scientific">Cladosporium halotolerans</name>
    <dbReference type="NCBI Taxonomy" id="1052096"/>
    <lineage>
        <taxon>Eukaryota</taxon>
        <taxon>Fungi</taxon>
        <taxon>Dikarya</taxon>
        <taxon>Ascomycota</taxon>
        <taxon>Pezizomycotina</taxon>
        <taxon>Dothideomycetes</taxon>
        <taxon>Dothideomycetidae</taxon>
        <taxon>Cladosporiales</taxon>
        <taxon>Cladosporiaceae</taxon>
        <taxon>Cladosporium</taxon>
    </lineage>
</organism>
<dbReference type="RefSeq" id="XP_069231864.1">
    <property type="nucleotide sequence ID" value="XM_069371319.1"/>
</dbReference>
<keyword evidence="4 8" id="KW-0812">Transmembrane</keyword>
<feature type="transmembrane region" description="Helical" evidence="8">
    <location>
        <begin position="339"/>
        <end position="359"/>
    </location>
</feature>
<feature type="transmembrane region" description="Helical" evidence="8">
    <location>
        <begin position="185"/>
        <end position="207"/>
    </location>
</feature>
<comment type="caution">
    <text evidence="9">The sequence shown here is derived from an EMBL/GenBank/DDBJ whole genome shotgun (WGS) entry which is preliminary data.</text>
</comment>
<dbReference type="SUPFAM" id="SSF103473">
    <property type="entry name" value="MFS general substrate transporter"/>
    <property type="match status" value="1"/>
</dbReference>
<evidence type="ECO:0000256" key="7">
    <source>
        <dbReference type="SAM" id="MobiDB-lite"/>
    </source>
</evidence>
<reference evidence="9 10" key="1">
    <citation type="journal article" date="2020" name="Microbiol. Resour. Announc.">
        <title>Draft Genome Sequence of a Cladosporium Species Isolated from the Mesophotic Ascidian Didemnum maculosum.</title>
        <authorList>
            <person name="Gioti A."/>
            <person name="Siaperas R."/>
            <person name="Nikolaivits E."/>
            <person name="Le Goff G."/>
            <person name="Ouazzani J."/>
            <person name="Kotoulas G."/>
            <person name="Topakas E."/>
        </authorList>
    </citation>
    <scope>NUCLEOTIDE SEQUENCE [LARGE SCALE GENOMIC DNA]</scope>
    <source>
        <strain evidence="9 10">TM138-S3</strain>
    </source>
</reference>